<evidence type="ECO:0000259" key="4">
    <source>
        <dbReference type="SMART" id="SM00906"/>
    </source>
</evidence>
<dbReference type="GO" id="GO:0006351">
    <property type="term" value="P:DNA-templated transcription"/>
    <property type="evidence" value="ECO:0007669"/>
    <property type="project" value="InterPro"/>
</dbReference>
<reference evidence="5 6" key="1">
    <citation type="submission" date="2016-03" db="EMBL/GenBank/DDBJ databases">
        <title>Draft genome sequence of the Fonsecaea monophora CBS 269.37.</title>
        <authorList>
            <person name="Bombassaro A."/>
            <person name="Vinicius W.A."/>
            <person name="De Hoog S."/>
            <person name="Sun J."/>
            <person name="Souza E.M."/>
            <person name="Raittz R.T."/>
            <person name="Costa F."/>
            <person name="Leao A.C."/>
            <person name="Tadra-Sfeir M.Z."/>
            <person name="Baura V."/>
            <person name="Balsanelli E."/>
            <person name="Pedrosa F.O."/>
            <person name="Moreno L.F."/>
            <person name="Steffens M.B."/>
            <person name="Xi L."/>
            <person name="Bocca A.L."/>
            <person name="Felipe M.S."/>
            <person name="Teixeira M."/>
            <person name="Telles Filho F.Q."/>
            <person name="Azevedo C.M."/>
            <person name="Gomes R."/>
            <person name="Vicente V.A."/>
        </authorList>
    </citation>
    <scope>NUCLEOTIDE SEQUENCE [LARGE SCALE GENOMIC DNA]</scope>
    <source>
        <strain evidence="5 6">CBS 269.37</strain>
    </source>
</reference>
<evidence type="ECO:0000256" key="3">
    <source>
        <dbReference type="SAM" id="MobiDB-lite"/>
    </source>
</evidence>
<feature type="compositionally biased region" description="Polar residues" evidence="3">
    <location>
        <begin position="63"/>
        <end position="80"/>
    </location>
</feature>
<sequence>MEPWTHVEPMEDVLMYAFQVHPTCGRCLAGGTECVYDGSASGSGTASASASASTSASAVPQLSTWQSASTAQLPSSSATSHARPEEVRGTGPHTEPPAEPVPRQIGPERGQLSVYDGGRSAYVGSTYWANAIPSEINSDTVPTVLGETSPFPKFPGRMQDGGLEWSGQKFRPPRNCGFEWSQPSSNKCKFCGRNYNISCVMALLPGREICEKLCGFFFSTVFPLTPIFHMKSFAEDFRTFWDGIPPANVHNAEPSVFMRKKPGFLSLLSAILFAAVFSAAPARLERIFGEPTTLNPGDMYFIAMASASLTGFPRRPSIYSLAAYIIAQSQFVREEEFSDAPDFIATSFRVALGMGLHRQLPESGLPPSELETRRRLWWYILHLDVMSSSSSGLSPLFINQKMANTDSICQYDVQNDDPSARQEIDVRYLVASRRYEITREIRRVLVLHFEDAFQSLEVVADCAGRLRTIADRTSATVDTLLKARGAAEGKAARSATPRPFDQVPLMLDFDRVWTLRPDPSDKEVVDFTAWSALLLHLMVHKAYCVLYHPLFRDPAMVADENIRTNAVKHAQAFIQVFIRVCNDPISEPFHWMYPGTYQPLQAVSLLLADLLQHPYSDDAALSRGLIDAIFELYQVDEGIVSQSDPPRRQLSPSGRDAWTMLVRTRRKALEQVGMDYHVLFPSNAVLSSRCICGERISAVDSQPAAHQQAMHRTRPGEGRPPVPPMSQDMQGDNQGDQAPGQMLYDQVDFDWHAWDTALGPSIGLMP</sequence>
<keyword evidence="6" id="KW-1185">Reference proteome</keyword>
<evidence type="ECO:0000313" key="6">
    <source>
        <dbReference type="Proteomes" id="UP000077002"/>
    </source>
</evidence>
<feature type="compositionally biased region" description="Polar residues" evidence="3">
    <location>
        <begin position="727"/>
        <end position="736"/>
    </location>
</feature>
<dbReference type="GO" id="GO:0003677">
    <property type="term" value="F:DNA binding"/>
    <property type="evidence" value="ECO:0007669"/>
    <property type="project" value="InterPro"/>
</dbReference>
<name>A0A177FE06_9EURO</name>
<dbReference type="OrthoDB" id="3989227at2759"/>
<organism evidence="5 6">
    <name type="scientific">Fonsecaea monophora</name>
    <dbReference type="NCBI Taxonomy" id="254056"/>
    <lineage>
        <taxon>Eukaryota</taxon>
        <taxon>Fungi</taxon>
        <taxon>Dikarya</taxon>
        <taxon>Ascomycota</taxon>
        <taxon>Pezizomycotina</taxon>
        <taxon>Eurotiomycetes</taxon>
        <taxon>Chaetothyriomycetidae</taxon>
        <taxon>Chaetothyriales</taxon>
        <taxon>Herpotrichiellaceae</taxon>
        <taxon>Fonsecaea</taxon>
    </lineage>
</organism>
<dbReference type="RefSeq" id="XP_022514330.1">
    <property type="nucleotide sequence ID" value="XM_022653228.1"/>
</dbReference>
<protein>
    <recommendedName>
        <fullName evidence="4">Xylanolytic transcriptional activator regulatory domain-containing protein</fullName>
    </recommendedName>
</protein>
<comment type="caution">
    <text evidence="5">The sequence shown here is derived from an EMBL/GenBank/DDBJ whole genome shotgun (WGS) entry which is preliminary data.</text>
</comment>
<accession>A0A177FE06</accession>
<feature type="region of interest" description="Disordered" evidence="3">
    <location>
        <begin position="63"/>
        <end position="112"/>
    </location>
</feature>
<dbReference type="InterPro" id="IPR007219">
    <property type="entry name" value="XnlR_reg_dom"/>
</dbReference>
<dbReference type="CDD" id="cd12148">
    <property type="entry name" value="fungal_TF_MHR"/>
    <property type="match status" value="1"/>
</dbReference>
<dbReference type="GeneID" id="34598425"/>
<dbReference type="AlphaFoldDB" id="A0A177FE06"/>
<dbReference type="PANTHER" id="PTHR31001">
    <property type="entry name" value="UNCHARACTERIZED TRANSCRIPTIONAL REGULATORY PROTEIN"/>
    <property type="match status" value="1"/>
</dbReference>
<dbReference type="Pfam" id="PF04082">
    <property type="entry name" value="Fungal_trans"/>
    <property type="match status" value="1"/>
</dbReference>
<comment type="subcellular location">
    <subcellularLocation>
        <location evidence="1">Nucleus</location>
    </subcellularLocation>
</comment>
<gene>
    <name evidence="5" type="ORF">AYO21_03254</name>
</gene>
<dbReference type="GO" id="GO:0005634">
    <property type="term" value="C:nucleus"/>
    <property type="evidence" value="ECO:0007669"/>
    <property type="project" value="UniProtKB-SubCell"/>
</dbReference>
<dbReference type="Proteomes" id="UP000077002">
    <property type="component" value="Unassembled WGS sequence"/>
</dbReference>
<evidence type="ECO:0000256" key="1">
    <source>
        <dbReference type="ARBA" id="ARBA00004123"/>
    </source>
</evidence>
<dbReference type="EMBL" id="LVKK01000016">
    <property type="protein sequence ID" value="OAG42378.1"/>
    <property type="molecule type" value="Genomic_DNA"/>
</dbReference>
<evidence type="ECO:0000313" key="5">
    <source>
        <dbReference type="EMBL" id="OAG42378.1"/>
    </source>
</evidence>
<evidence type="ECO:0000256" key="2">
    <source>
        <dbReference type="ARBA" id="ARBA00023242"/>
    </source>
</evidence>
<proteinExistence type="predicted"/>
<dbReference type="InterPro" id="IPR050613">
    <property type="entry name" value="Sec_Metabolite_Reg"/>
</dbReference>
<keyword evidence="2" id="KW-0539">Nucleus</keyword>
<dbReference type="SMART" id="SM00906">
    <property type="entry name" value="Fungal_trans"/>
    <property type="match status" value="1"/>
</dbReference>
<feature type="domain" description="Xylanolytic transcriptional activator regulatory" evidence="4">
    <location>
        <begin position="340"/>
        <end position="414"/>
    </location>
</feature>
<dbReference type="PANTHER" id="PTHR31001:SF40">
    <property type="entry name" value="ZN(II)2CYS6 TRANSCRIPTION FACTOR (EUROFUNG)"/>
    <property type="match status" value="1"/>
</dbReference>
<dbReference type="GO" id="GO:0008270">
    <property type="term" value="F:zinc ion binding"/>
    <property type="evidence" value="ECO:0007669"/>
    <property type="project" value="InterPro"/>
</dbReference>
<feature type="region of interest" description="Disordered" evidence="3">
    <location>
        <begin position="701"/>
        <end position="738"/>
    </location>
</feature>